<dbReference type="RefSeq" id="WP_284361613.1">
    <property type="nucleotide sequence ID" value="NZ_BPFZ01000018.1"/>
</dbReference>
<evidence type="ECO:0000256" key="1">
    <source>
        <dbReference type="ARBA" id="ARBA00009677"/>
    </source>
</evidence>
<comment type="caution">
    <text evidence="4">The sequence shown here is derived from an EMBL/GenBank/DDBJ whole genome shotgun (WGS) entry which is preliminary data.</text>
</comment>
<comment type="subunit">
    <text evidence="2">The basal body constitutes a major portion of the flagellar organelle and consists of four rings (L,P,S, and M) mounted on a central rod. The rod consists of about 26 subunits of FlgG in the distal portion, and FlgB, FlgC and FlgF are thought to build up the proximal portion of the rod with about 6 subunits each.</text>
</comment>
<comment type="subcellular location">
    <subcellularLocation>
        <location evidence="2">Bacterial flagellum basal body</location>
    </subcellularLocation>
</comment>
<protein>
    <recommendedName>
        <fullName evidence="2">Flagellar basal-body rod protein FlgC</fullName>
    </recommendedName>
</protein>
<evidence type="ECO:0000259" key="3">
    <source>
        <dbReference type="Pfam" id="PF06429"/>
    </source>
</evidence>
<reference evidence="4" key="2">
    <citation type="journal article" date="2023" name="ISME Commun">
        <title>Characterization of a bloom-associated alphaproteobacterial lineage, 'Candidatus Phycosocius': insights into freshwater algal-bacterial interactions.</title>
        <authorList>
            <person name="Tanabe Y."/>
            <person name="Yamaguchi H."/>
            <person name="Yoshida M."/>
            <person name="Kai A."/>
            <person name="Okazaki Y."/>
        </authorList>
    </citation>
    <scope>NUCLEOTIDE SEQUENCE</scope>
    <source>
        <strain evidence="4">BOTRYCO-1</strain>
    </source>
</reference>
<evidence type="ECO:0000313" key="5">
    <source>
        <dbReference type="Proteomes" id="UP001161064"/>
    </source>
</evidence>
<dbReference type="EMBL" id="BPFZ01000018">
    <property type="protein sequence ID" value="GIU68058.1"/>
    <property type="molecule type" value="Genomic_DNA"/>
</dbReference>
<name>A0ABQ4PZE3_9PROT</name>
<dbReference type="InterPro" id="IPR010930">
    <property type="entry name" value="Flg_bb/hook_C_dom"/>
</dbReference>
<comment type="similarity">
    <text evidence="1">Belongs to the flagella basal body rod proteins family.</text>
</comment>
<organism evidence="4 5">
    <name type="scientific">Candidatus Phycosocius spiralis</name>
    <dbReference type="NCBI Taxonomy" id="2815099"/>
    <lineage>
        <taxon>Bacteria</taxon>
        <taxon>Pseudomonadati</taxon>
        <taxon>Pseudomonadota</taxon>
        <taxon>Alphaproteobacteria</taxon>
        <taxon>Caulobacterales</taxon>
        <taxon>Caulobacterales incertae sedis</taxon>
        <taxon>Candidatus Phycosocius</taxon>
    </lineage>
</organism>
<dbReference type="NCBIfam" id="TIGR01395">
    <property type="entry name" value="FlgC"/>
    <property type="match status" value="1"/>
</dbReference>
<accession>A0ABQ4PZE3</accession>
<keyword evidence="4" id="KW-0966">Cell projection</keyword>
<dbReference type="Proteomes" id="UP001161064">
    <property type="component" value="Unassembled WGS sequence"/>
</dbReference>
<keyword evidence="4" id="KW-0282">Flagellum</keyword>
<keyword evidence="2" id="KW-0975">Bacterial flagellum</keyword>
<keyword evidence="5" id="KW-1185">Reference proteome</keyword>
<reference evidence="4" key="1">
    <citation type="submission" date="2021-05" db="EMBL/GenBank/DDBJ databases">
        <authorList>
            <person name="Tanabe Y."/>
        </authorList>
    </citation>
    <scope>NUCLEOTIDE SEQUENCE</scope>
    <source>
        <strain evidence="4">BOTRYCO-1</strain>
    </source>
</reference>
<sequence>MDVMKISASALDVEGQRLQIIALNLANMNSTRVTGGGSFQPLRLYSGPNVPFGAHLNGEAQGVKVVSVEPMENGVRLAYEPNHPDANDRGYVAYPNIDHAGEMTLMIRTSRVYEANLAVLGIAHQMYNRALEMAR</sequence>
<feature type="domain" description="Flagellar basal-body/hook protein C-terminal" evidence="3">
    <location>
        <begin position="90"/>
        <end position="132"/>
    </location>
</feature>
<proteinExistence type="inferred from homology"/>
<gene>
    <name evidence="4" type="ORF">PsB1_2212</name>
</gene>
<keyword evidence="4" id="KW-0969">Cilium</keyword>
<evidence type="ECO:0000313" key="4">
    <source>
        <dbReference type="EMBL" id="GIU68058.1"/>
    </source>
</evidence>
<evidence type="ECO:0000256" key="2">
    <source>
        <dbReference type="RuleBase" id="RU362062"/>
    </source>
</evidence>
<dbReference type="InterPro" id="IPR006299">
    <property type="entry name" value="FlgC"/>
</dbReference>
<dbReference type="Pfam" id="PF06429">
    <property type="entry name" value="Flg_bbr_C"/>
    <property type="match status" value="1"/>
</dbReference>